<dbReference type="AlphaFoldDB" id="D8QLK1"/>
<dbReference type="PANTHER" id="PTHR10938:SF0">
    <property type="entry name" value="TRANSLATION INITIATION FACTOR IF-3, MITOCHONDRIAL"/>
    <property type="match status" value="1"/>
</dbReference>
<dbReference type="EMBL" id="GL377318">
    <property type="protein sequence ID" value="EFI91359.1"/>
    <property type="molecule type" value="Genomic_DNA"/>
</dbReference>
<sequence>MNALSILRTARRARLSPRRTTLVASASQKTYSPRQPCVTIRSMSSAVTEDHPKDDKIPHRTVRIVAQDGVGPPTSLSTILAAIDRKNFFVELVSHHKETGALVKIIDKRERARWLKEQKQRAKAAKKPAPKEMQLTWATDGHDLEHKLSKVRKDLSRGARVDIALAQKSGQKELTAKEKQQKLQGIVDSLQDVSTEWKPREVRKHVATIYLESTVSPNDGNS</sequence>
<evidence type="ECO:0008006" key="6">
    <source>
        <dbReference type="Google" id="ProtNLM"/>
    </source>
</evidence>
<keyword evidence="3" id="KW-0648">Protein biosynthesis</keyword>
<organism evidence="5">
    <name type="scientific">Schizophyllum commune (strain H4-8 / FGSC 9210)</name>
    <name type="common">Split gill fungus</name>
    <dbReference type="NCBI Taxonomy" id="578458"/>
    <lineage>
        <taxon>Eukaryota</taxon>
        <taxon>Fungi</taxon>
        <taxon>Dikarya</taxon>
        <taxon>Basidiomycota</taxon>
        <taxon>Agaricomycotina</taxon>
        <taxon>Agaricomycetes</taxon>
        <taxon>Agaricomycetidae</taxon>
        <taxon>Agaricales</taxon>
        <taxon>Schizophyllaceae</taxon>
        <taxon>Schizophyllum</taxon>
    </lineage>
</organism>
<dbReference type="PANTHER" id="PTHR10938">
    <property type="entry name" value="TRANSLATION INITIATION FACTOR IF-3"/>
    <property type="match status" value="1"/>
</dbReference>
<dbReference type="InterPro" id="IPR001288">
    <property type="entry name" value="Translation_initiation_fac_3"/>
</dbReference>
<dbReference type="GeneID" id="9589091"/>
<dbReference type="GO" id="GO:0043022">
    <property type="term" value="F:ribosome binding"/>
    <property type="evidence" value="ECO:0007669"/>
    <property type="project" value="TreeGrafter"/>
</dbReference>
<evidence type="ECO:0000313" key="4">
    <source>
        <dbReference type="EMBL" id="EFI91359.1"/>
    </source>
</evidence>
<dbReference type="eggNOG" id="ENOG502QWD8">
    <property type="taxonomic scope" value="Eukaryota"/>
</dbReference>
<keyword evidence="2" id="KW-0396">Initiation factor</keyword>
<dbReference type="STRING" id="578458.D8QLK1"/>
<dbReference type="GO" id="GO:0032790">
    <property type="term" value="P:ribosome disassembly"/>
    <property type="evidence" value="ECO:0007669"/>
    <property type="project" value="TreeGrafter"/>
</dbReference>
<dbReference type="SUPFAM" id="SSF55200">
    <property type="entry name" value="Translation initiation factor IF3, C-terminal domain"/>
    <property type="match status" value="1"/>
</dbReference>
<gene>
    <name evidence="4" type="ORF">SCHCODRAFT_114720</name>
</gene>
<evidence type="ECO:0000256" key="2">
    <source>
        <dbReference type="ARBA" id="ARBA00022540"/>
    </source>
</evidence>
<evidence type="ECO:0000256" key="3">
    <source>
        <dbReference type="ARBA" id="ARBA00022917"/>
    </source>
</evidence>
<dbReference type="InParanoid" id="D8QLK1"/>
<evidence type="ECO:0000313" key="5">
    <source>
        <dbReference type="Proteomes" id="UP000007431"/>
    </source>
</evidence>
<dbReference type="GO" id="GO:0070124">
    <property type="term" value="P:mitochondrial translational initiation"/>
    <property type="evidence" value="ECO:0007669"/>
    <property type="project" value="TreeGrafter"/>
</dbReference>
<name>D8QLK1_SCHCM</name>
<dbReference type="GO" id="GO:0003743">
    <property type="term" value="F:translation initiation factor activity"/>
    <property type="evidence" value="ECO:0007669"/>
    <property type="project" value="UniProtKB-KW"/>
</dbReference>
<comment type="similarity">
    <text evidence="1">Belongs to the IF-3 family.</text>
</comment>
<keyword evidence="5" id="KW-1185">Reference proteome</keyword>
<dbReference type="InterPro" id="IPR036788">
    <property type="entry name" value="T_IF-3_C_sf"/>
</dbReference>
<protein>
    <recommendedName>
        <fullName evidence="6">Translation initiation factor 3 N-terminal domain-containing protein</fullName>
    </recommendedName>
</protein>
<dbReference type="Gene3D" id="3.30.110.10">
    <property type="entry name" value="Translation initiation factor 3 (IF-3), C-terminal domain"/>
    <property type="match status" value="1"/>
</dbReference>
<dbReference type="OrthoDB" id="21573at2759"/>
<accession>D8QLK1</accession>
<dbReference type="KEGG" id="scm:SCHCO_01261705"/>
<dbReference type="VEuPathDB" id="FungiDB:SCHCODRAFT_01261705"/>
<feature type="non-terminal residue" evidence="4">
    <location>
        <position position="222"/>
    </location>
</feature>
<reference evidence="4 5" key="1">
    <citation type="journal article" date="2010" name="Nat. Biotechnol.">
        <title>Genome sequence of the model mushroom Schizophyllum commune.</title>
        <authorList>
            <person name="Ohm R.A."/>
            <person name="de Jong J.F."/>
            <person name="Lugones L.G."/>
            <person name="Aerts A."/>
            <person name="Kothe E."/>
            <person name="Stajich J.E."/>
            <person name="de Vries R.P."/>
            <person name="Record E."/>
            <person name="Levasseur A."/>
            <person name="Baker S.E."/>
            <person name="Bartholomew K.A."/>
            <person name="Coutinho P.M."/>
            <person name="Erdmann S."/>
            <person name="Fowler T.J."/>
            <person name="Gathman A.C."/>
            <person name="Lombard V."/>
            <person name="Henrissat B."/>
            <person name="Knabe N."/>
            <person name="Kuees U."/>
            <person name="Lilly W.W."/>
            <person name="Lindquist E."/>
            <person name="Lucas S."/>
            <person name="Magnuson J.K."/>
            <person name="Piumi F."/>
            <person name="Raudaskoski M."/>
            <person name="Salamov A."/>
            <person name="Schmutz J."/>
            <person name="Schwarze F.W.M.R."/>
            <person name="vanKuyk P.A."/>
            <person name="Horton J.S."/>
            <person name="Grigoriev I.V."/>
            <person name="Woesten H.A.B."/>
        </authorList>
    </citation>
    <scope>NUCLEOTIDE SEQUENCE [LARGE SCALE GENOMIC DNA]</scope>
    <source>
        <strain evidence="5">H4-8 / FGSC 9210</strain>
    </source>
</reference>
<dbReference type="FunCoup" id="D8QLK1">
    <property type="interactions" value="156"/>
</dbReference>
<evidence type="ECO:0000256" key="1">
    <source>
        <dbReference type="ARBA" id="ARBA00005439"/>
    </source>
</evidence>
<dbReference type="GO" id="GO:0005739">
    <property type="term" value="C:mitochondrion"/>
    <property type="evidence" value="ECO:0007669"/>
    <property type="project" value="TreeGrafter"/>
</dbReference>
<dbReference type="OMA" id="TWNMAPS"/>
<dbReference type="HOGENOM" id="CLU_062478_2_0_1"/>
<dbReference type="RefSeq" id="XP_003026262.1">
    <property type="nucleotide sequence ID" value="XM_003026216.1"/>
</dbReference>
<proteinExistence type="inferred from homology"/>
<dbReference type="Proteomes" id="UP000007431">
    <property type="component" value="Unassembled WGS sequence"/>
</dbReference>